<organism evidence="1 2">
    <name type="scientific">Cladophialophora chaetospira</name>
    <dbReference type="NCBI Taxonomy" id="386627"/>
    <lineage>
        <taxon>Eukaryota</taxon>
        <taxon>Fungi</taxon>
        <taxon>Dikarya</taxon>
        <taxon>Ascomycota</taxon>
        <taxon>Pezizomycotina</taxon>
        <taxon>Eurotiomycetes</taxon>
        <taxon>Chaetothyriomycetidae</taxon>
        <taxon>Chaetothyriales</taxon>
        <taxon>Herpotrichiellaceae</taxon>
        <taxon>Cladophialophora</taxon>
    </lineage>
</organism>
<dbReference type="AlphaFoldDB" id="A0AA38XE18"/>
<keyword evidence="2" id="KW-1185">Reference proteome</keyword>
<dbReference type="EMBL" id="JAPDRK010000006">
    <property type="protein sequence ID" value="KAJ9611753.1"/>
    <property type="molecule type" value="Genomic_DNA"/>
</dbReference>
<evidence type="ECO:0000313" key="2">
    <source>
        <dbReference type="Proteomes" id="UP001172673"/>
    </source>
</evidence>
<comment type="caution">
    <text evidence="1">The sequence shown here is derived from an EMBL/GenBank/DDBJ whole genome shotgun (WGS) entry which is preliminary data.</text>
</comment>
<accession>A0AA38XE18</accession>
<name>A0AA38XE18_9EURO</name>
<gene>
    <name evidence="1" type="ORF">H2200_004937</name>
</gene>
<proteinExistence type="predicted"/>
<evidence type="ECO:0000313" key="1">
    <source>
        <dbReference type="EMBL" id="KAJ9611753.1"/>
    </source>
</evidence>
<reference evidence="1" key="1">
    <citation type="submission" date="2022-10" db="EMBL/GenBank/DDBJ databases">
        <title>Culturing micro-colonial fungi from biological soil crusts in the Mojave desert and describing Neophaeococcomyces mojavensis, and introducing the new genera and species Taxawa tesnikishii.</title>
        <authorList>
            <person name="Kurbessoian T."/>
            <person name="Stajich J.E."/>
        </authorList>
    </citation>
    <scope>NUCLEOTIDE SEQUENCE</scope>
    <source>
        <strain evidence="1">TK_41</strain>
    </source>
</reference>
<protein>
    <submittedName>
        <fullName evidence="1">Uncharacterized protein</fullName>
    </submittedName>
</protein>
<dbReference type="Proteomes" id="UP001172673">
    <property type="component" value="Unassembled WGS sequence"/>
</dbReference>
<sequence>MITFLDIPSELRQQIYSLDLQVQQLKIQNICDPAWLDAEKPAGIPSLFFVSKAVSDEATVCFYDRAILNITPLRPPAYLFDSLNGNGPVLNLAYGLDVAFASCPRRHLKRITIARVFSGQHDAINAEAYEALLRWLVDNTAVREFHLSYRLMTRLRKAKVNTAALSKLCLAAPRLSLLRTVHVYGHDARSAWELTRMAEINHALKGAKLPEFQAHVLEEGGQHDALLDPRWDLRRSSTTEEINALQDISDWIDSLVAQDDVANQPEWDRAQKAIRPGLYQLCFVFGPSKRNKT</sequence>